<dbReference type="Gene3D" id="2.40.50.40">
    <property type="match status" value="1"/>
</dbReference>
<comment type="caution">
    <text evidence="4">The sequence shown here is derived from an EMBL/GenBank/DDBJ whole genome shotgun (WGS) entry which is preliminary data.</text>
</comment>
<feature type="signal peptide" evidence="2">
    <location>
        <begin position="1"/>
        <end position="19"/>
    </location>
</feature>
<gene>
    <name evidence="4" type="ORF">RIMI_LOCUS21109476</name>
</gene>
<dbReference type="InterPro" id="IPR050951">
    <property type="entry name" value="Retrovirus_Pol_polyprotein"/>
</dbReference>
<keyword evidence="5" id="KW-1185">Reference proteome</keyword>
<dbReference type="SUPFAM" id="SSF54160">
    <property type="entry name" value="Chromo domain-like"/>
    <property type="match status" value="1"/>
</dbReference>
<comment type="subcellular location">
    <subcellularLocation>
        <location evidence="1">Nucleus</location>
    </subcellularLocation>
</comment>
<feature type="chain" id="PRO_5046459316" description="Chromo domain-containing protein" evidence="2">
    <location>
        <begin position="20"/>
        <end position="384"/>
    </location>
</feature>
<dbReference type="InterPro" id="IPR023780">
    <property type="entry name" value="Chromo_domain"/>
</dbReference>
<dbReference type="Pfam" id="PF24626">
    <property type="entry name" value="SH3_Tf2-1"/>
    <property type="match status" value="1"/>
</dbReference>
<sequence length="384" mass="43949">MILFALAAAAWHWLLQSNGQTKRKNQDVEQFLRCFVADNQEMWSEYLSLAEFALNNHTSSSAGIGVAVPEEESFSGNLERVWTSVRHNLKQANRRSKKYFDKKRREARFVVGDMVWLSSRNLHLKIPSKKLGLKFVGPFKVVHIVNSAALRLDITSSWKTNSVFHVSLRKKDDTPYKVAMSSAAPIDEDCEFEISRILDSRWHRGELQYVVSWKGFGPEDNSCMKAVDVSASSLIKAFQRRFPNKARPRGSGGSSLKGRIICGLNAELHVSILQDKLLHTLKYYGYEKDDIVFQQDNDPKHTSRLEKKGFNENEVEVLDWPLQSPDLNPIEHFCRYSMNNGDCKTGDGKNRPKSFPLGVAETLEIFRRWGAPYSYFSVTLKKQH</sequence>
<evidence type="ECO:0000256" key="2">
    <source>
        <dbReference type="SAM" id="SignalP"/>
    </source>
</evidence>
<dbReference type="SMART" id="SM00298">
    <property type="entry name" value="CHROMO"/>
    <property type="match status" value="1"/>
</dbReference>
<evidence type="ECO:0000256" key="1">
    <source>
        <dbReference type="ARBA" id="ARBA00004123"/>
    </source>
</evidence>
<evidence type="ECO:0000313" key="5">
    <source>
        <dbReference type="Proteomes" id="UP001176940"/>
    </source>
</evidence>
<dbReference type="PANTHER" id="PTHR37984:SF5">
    <property type="entry name" value="PROTEIN NYNRIN-LIKE"/>
    <property type="match status" value="1"/>
</dbReference>
<dbReference type="SUPFAM" id="SSF53098">
    <property type="entry name" value="Ribonuclease H-like"/>
    <property type="match status" value="1"/>
</dbReference>
<organism evidence="4 5">
    <name type="scientific">Ranitomeya imitator</name>
    <name type="common">mimic poison frog</name>
    <dbReference type="NCBI Taxonomy" id="111125"/>
    <lineage>
        <taxon>Eukaryota</taxon>
        <taxon>Metazoa</taxon>
        <taxon>Chordata</taxon>
        <taxon>Craniata</taxon>
        <taxon>Vertebrata</taxon>
        <taxon>Euteleostomi</taxon>
        <taxon>Amphibia</taxon>
        <taxon>Batrachia</taxon>
        <taxon>Anura</taxon>
        <taxon>Neobatrachia</taxon>
        <taxon>Hyloidea</taxon>
        <taxon>Dendrobatidae</taxon>
        <taxon>Dendrobatinae</taxon>
        <taxon>Ranitomeya</taxon>
    </lineage>
</organism>
<proteinExistence type="predicted"/>
<dbReference type="InterPro" id="IPR056924">
    <property type="entry name" value="SH3_Tf2-1"/>
</dbReference>
<dbReference type="Pfam" id="PF00385">
    <property type="entry name" value="Chromo"/>
    <property type="match status" value="1"/>
</dbReference>
<protein>
    <recommendedName>
        <fullName evidence="3">Chromo domain-containing protein</fullName>
    </recommendedName>
</protein>
<dbReference type="InterPro" id="IPR012337">
    <property type="entry name" value="RNaseH-like_sf"/>
</dbReference>
<dbReference type="InterPro" id="IPR000953">
    <property type="entry name" value="Chromo/chromo_shadow_dom"/>
</dbReference>
<dbReference type="EMBL" id="CAUEEQ010073162">
    <property type="protein sequence ID" value="CAJ0966243.1"/>
    <property type="molecule type" value="Genomic_DNA"/>
</dbReference>
<dbReference type="PANTHER" id="PTHR37984">
    <property type="entry name" value="PROTEIN CBG26694"/>
    <property type="match status" value="1"/>
</dbReference>
<dbReference type="InterPro" id="IPR016197">
    <property type="entry name" value="Chromo-like_dom_sf"/>
</dbReference>
<feature type="domain" description="Chromo" evidence="3">
    <location>
        <begin position="192"/>
        <end position="250"/>
    </location>
</feature>
<accession>A0ABN9MHZ9</accession>
<reference evidence="4" key="1">
    <citation type="submission" date="2023-07" db="EMBL/GenBank/DDBJ databases">
        <authorList>
            <person name="Stuckert A."/>
        </authorList>
    </citation>
    <scope>NUCLEOTIDE SEQUENCE</scope>
</reference>
<name>A0ABN9MHZ9_9NEOB</name>
<dbReference type="InterPro" id="IPR036397">
    <property type="entry name" value="RNaseH_sf"/>
</dbReference>
<keyword evidence="2" id="KW-0732">Signal</keyword>
<evidence type="ECO:0000313" key="4">
    <source>
        <dbReference type="EMBL" id="CAJ0966243.1"/>
    </source>
</evidence>
<dbReference type="Proteomes" id="UP001176940">
    <property type="component" value="Unassembled WGS sequence"/>
</dbReference>
<dbReference type="Gene3D" id="3.30.420.10">
    <property type="entry name" value="Ribonuclease H-like superfamily/Ribonuclease H"/>
    <property type="match status" value="2"/>
</dbReference>
<evidence type="ECO:0000259" key="3">
    <source>
        <dbReference type="PROSITE" id="PS50013"/>
    </source>
</evidence>
<dbReference type="PROSITE" id="PS50013">
    <property type="entry name" value="CHROMO_2"/>
    <property type="match status" value="1"/>
</dbReference>